<dbReference type="PANTHER" id="PTHR39267">
    <property type="entry name" value="SURVIVAL MOTOR NEURON-LIKE PROTEIN 1"/>
    <property type="match status" value="1"/>
</dbReference>
<name>A0A1U7Z3G2_NELNU</name>
<sequence>MSKESDIWDDSALINAFNNAITKYKIMHKKGYQESSIESEKVINGNMDDAPVITDDCCDAARQLEVDDNNNVTSSSSIGVGEANDFPASQKNHHASSPVLQSNIHATPEGNLNSQGASEYTHLLNQYYELEGQRQQVLQKLHQLGYWNYQNPCEGSGPCGQWFNCFSTSQEPVSACQASYQGFSSCCPYVCHCLAASCPSSTCTSAETCENKFTADVSAATCALGPKKLSPLEDIGVVKTAMTAAERAISSMKMKYPSTYNASEEKEKKEGPSSLDGAVVQPMNSETDLSVVLSAWYSAGFYTARYLSEQSMAKGGRD</sequence>
<dbReference type="InParanoid" id="A0A1U7Z3G2"/>
<dbReference type="Pfam" id="PF20636">
    <property type="entry name" value="SMN_G2-BD"/>
    <property type="match status" value="1"/>
</dbReference>
<protein>
    <submittedName>
        <fullName evidence="4">Uncharacterized protein LOC104588832 isoform X1</fullName>
    </submittedName>
</protein>
<keyword evidence="3" id="KW-1185">Reference proteome</keyword>
<dbReference type="InterPro" id="IPR040424">
    <property type="entry name" value="Smn1"/>
</dbReference>
<evidence type="ECO:0000313" key="3">
    <source>
        <dbReference type="Proteomes" id="UP000189703"/>
    </source>
</evidence>
<dbReference type="STRING" id="4432.A0A1U7Z3G2"/>
<accession>A0A1U7Z3G2</accession>
<feature type="region of interest" description="Disordered" evidence="1">
    <location>
        <begin position="68"/>
        <end position="97"/>
    </location>
</feature>
<dbReference type="Proteomes" id="UP000189703">
    <property type="component" value="Unplaced"/>
</dbReference>
<dbReference type="OrthoDB" id="197400at2759"/>
<organism evidence="3 4">
    <name type="scientific">Nelumbo nucifera</name>
    <name type="common">Sacred lotus</name>
    <dbReference type="NCBI Taxonomy" id="4432"/>
    <lineage>
        <taxon>Eukaryota</taxon>
        <taxon>Viridiplantae</taxon>
        <taxon>Streptophyta</taxon>
        <taxon>Embryophyta</taxon>
        <taxon>Tracheophyta</taxon>
        <taxon>Spermatophyta</taxon>
        <taxon>Magnoliopsida</taxon>
        <taxon>Proteales</taxon>
        <taxon>Nelumbonaceae</taxon>
        <taxon>Nelumbo</taxon>
    </lineage>
</organism>
<dbReference type="AlphaFoldDB" id="A0A1U7Z3G2"/>
<reference evidence="4" key="1">
    <citation type="submission" date="2025-08" db="UniProtKB">
        <authorList>
            <consortium name="RefSeq"/>
        </authorList>
    </citation>
    <scope>IDENTIFICATION</scope>
</reference>
<dbReference type="KEGG" id="nnu:104588832"/>
<evidence type="ECO:0000259" key="2">
    <source>
        <dbReference type="Pfam" id="PF20636"/>
    </source>
</evidence>
<dbReference type="OMA" id="KYKIMHS"/>
<dbReference type="PANTHER" id="PTHR39267:SF1">
    <property type="entry name" value="SURVIVAL MOTOR NEURON PROTEIN"/>
    <property type="match status" value="1"/>
</dbReference>
<dbReference type="InterPro" id="IPR049481">
    <property type="entry name" value="SMN_G2-BD"/>
</dbReference>
<feature type="domain" description="Survival Motor Neuron Gemin2-binding" evidence="2">
    <location>
        <begin position="1"/>
        <end position="29"/>
    </location>
</feature>
<evidence type="ECO:0000256" key="1">
    <source>
        <dbReference type="SAM" id="MobiDB-lite"/>
    </source>
</evidence>
<dbReference type="CDD" id="cd22851">
    <property type="entry name" value="SMN_N"/>
    <property type="match status" value="1"/>
</dbReference>
<evidence type="ECO:0000313" key="4">
    <source>
        <dbReference type="RefSeq" id="XP_010245247.1"/>
    </source>
</evidence>
<feature type="region of interest" description="Disordered" evidence="1">
    <location>
        <begin position="260"/>
        <end position="280"/>
    </location>
</feature>
<dbReference type="GeneID" id="104588832"/>
<dbReference type="RefSeq" id="XP_010245247.1">
    <property type="nucleotide sequence ID" value="XM_010246945.2"/>
</dbReference>
<gene>
    <name evidence="4" type="primary">LOC104588832</name>
</gene>
<proteinExistence type="predicted"/>
<dbReference type="eggNOG" id="ENOG502RY4Z">
    <property type="taxonomic scope" value="Eukaryota"/>
</dbReference>